<reference evidence="3" key="1">
    <citation type="journal article" date="2019" name="Int. J. Syst. Evol. Microbiol.">
        <title>The Global Catalogue of Microorganisms (GCM) 10K type strain sequencing project: providing services to taxonomists for standard genome sequencing and annotation.</title>
        <authorList>
            <consortium name="The Broad Institute Genomics Platform"/>
            <consortium name="The Broad Institute Genome Sequencing Center for Infectious Disease"/>
            <person name="Wu L."/>
            <person name="Ma J."/>
        </authorList>
    </citation>
    <scope>NUCLEOTIDE SEQUENCE [LARGE SCALE GENOMIC DNA]</scope>
    <source>
        <strain evidence="3">JCM 16924</strain>
    </source>
</reference>
<evidence type="ECO:0000313" key="3">
    <source>
        <dbReference type="Proteomes" id="UP001500456"/>
    </source>
</evidence>
<proteinExistence type="predicted"/>
<feature type="region of interest" description="Disordered" evidence="1">
    <location>
        <begin position="1"/>
        <end position="40"/>
    </location>
</feature>
<keyword evidence="3" id="KW-1185">Reference proteome</keyword>
<accession>A0ABP7RL95</accession>
<feature type="region of interest" description="Disordered" evidence="1">
    <location>
        <begin position="58"/>
        <end position="83"/>
    </location>
</feature>
<dbReference type="EMBL" id="BAAAZX010000011">
    <property type="protein sequence ID" value="GAA3999136.1"/>
    <property type="molecule type" value="Genomic_DNA"/>
</dbReference>
<name>A0ABP7RL95_9ACTN</name>
<protein>
    <submittedName>
        <fullName evidence="2">Uncharacterized protein</fullName>
    </submittedName>
</protein>
<gene>
    <name evidence="2" type="ORF">GCM10022232_40860</name>
</gene>
<comment type="caution">
    <text evidence="2">The sequence shown here is derived from an EMBL/GenBank/DDBJ whole genome shotgun (WGS) entry which is preliminary data.</text>
</comment>
<evidence type="ECO:0000256" key="1">
    <source>
        <dbReference type="SAM" id="MobiDB-lite"/>
    </source>
</evidence>
<sequence length="113" mass="12300">MATRRSHSPSPPAHRPPDRRPNHSPHSLPDDPDSSASRGARCPSMGWIVCRSLLSASRSGPLYEPRGPLRRRRSGRPAGRSLRSAFDVPGRCAGCGVRCPSVGWIVCRLLLVL</sequence>
<dbReference type="Proteomes" id="UP001500456">
    <property type="component" value="Unassembled WGS sequence"/>
</dbReference>
<evidence type="ECO:0000313" key="2">
    <source>
        <dbReference type="EMBL" id="GAA3999136.1"/>
    </source>
</evidence>
<organism evidence="2 3">
    <name type="scientific">Streptomyces plumbiresistens</name>
    <dbReference type="NCBI Taxonomy" id="511811"/>
    <lineage>
        <taxon>Bacteria</taxon>
        <taxon>Bacillati</taxon>
        <taxon>Actinomycetota</taxon>
        <taxon>Actinomycetes</taxon>
        <taxon>Kitasatosporales</taxon>
        <taxon>Streptomycetaceae</taxon>
        <taxon>Streptomyces</taxon>
    </lineage>
</organism>